<dbReference type="Proteomes" id="UP001066276">
    <property type="component" value="Chromosome 5"/>
</dbReference>
<dbReference type="EMBL" id="JANPWB010000009">
    <property type="protein sequence ID" value="KAJ1154765.1"/>
    <property type="molecule type" value="Genomic_DNA"/>
</dbReference>
<reference evidence="2" key="1">
    <citation type="journal article" date="2022" name="bioRxiv">
        <title>Sequencing and chromosome-scale assembly of the giantPleurodeles waltlgenome.</title>
        <authorList>
            <person name="Brown T."/>
            <person name="Elewa A."/>
            <person name="Iarovenko S."/>
            <person name="Subramanian E."/>
            <person name="Araus A.J."/>
            <person name="Petzold A."/>
            <person name="Susuki M."/>
            <person name="Suzuki K.-i.T."/>
            <person name="Hayashi T."/>
            <person name="Toyoda A."/>
            <person name="Oliveira C."/>
            <person name="Osipova E."/>
            <person name="Leigh N.D."/>
            <person name="Simon A."/>
            <person name="Yun M.H."/>
        </authorList>
    </citation>
    <scope>NUCLEOTIDE SEQUENCE</scope>
    <source>
        <strain evidence="2">20211129_DDA</strain>
        <tissue evidence="2">Liver</tissue>
    </source>
</reference>
<name>A0AAV7RTF7_PLEWA</name>
<evidence type="ECO:0000256" key="1">
    <source>
        <dbReference type="SAM" id="MobiDB-lite"/>
    </source>
</evidence>
<sequence length="78" mass="9278">MTLQRDEVSAGTSSRQEDRKLQEVHQRQPVSMWVPRAQQKRRTEYNVHSQQTQRLLSALDAKRLFSVESQQEEDISYF</sequence>
<feature type="region of interest" description="Disordered" evidence="1">
    <location>
        <begin position="1"/>
        <end position="48"/>
    </location>
</feature>
<organism evidence="2 3">
    <name type="scientific">Pleurodeles waltl</name>
    <name type="common">Iberian ribbed newt</name>
    <dbReference type="NCBI Taxonomy" id="8319"/>
    <lineage>
        <taxon>Eukaryota</taxon>
        <taxon>Metazoa</taxon>
        <taxon>Chordata</taxon>
        <taxon>Craniata</taxon>
        <taxon>Vertebrata</taxon>
        <taxon>Euteleostomi</taxon>
        <taxon>Amphibia</taxon>
        <taxon>Batrachia</taxon>
        <taxon>Caudata</taxon>
        <taxon>Salamandroidea</taxon>
        <taxon>Salamandridae</taxon>
        <taxon>Pleurodelinae</taxon>
        <taxon>Pleurodeles</taxon>
    </lineage>
</organism>
<proteinExistence type="predicted"/>
<protein>
    <submittedName>
        <fullName evidence="2">Uncharacterized protein</fullName>
    </submittedName>
</protein>
<evidence type="ECO:0000313" key="3">
    <source>
        <dbReference type="Proteomes" id="UP001066276"/>
    </source>
</evidence>
<evidence type="ECO:0000313" key="2">
    <source>
        <dbReference type="EMBL" id="KAJ1154765.1"/>
    </source>
</evidence>
<accession>A0AAV7RTF7</accession>
<keyword evidence="3" id="KW-1185">Reference proteome</keyword>
<comment type="caution">
    <text evidence="2">The sequence shown here is derived from an EMBL/GenBank/DDBJ whole genome shotgun (WGS) entry which is preliminary data.</text>
</comment>
<gene>
    <name evidence="2" type="ORF">NDU88_007508</name>
</gene>
<dbReference type="AlphaFoldDB" id="A0AAV7RTF7"/>
<feature type="compositionally biased region" description="Basic and acidic residues" evidence="1">
    <location>
        <begin position="15"/>
        <end position="26"/>
    </location>
</feature>